<feature type="region of interest" description="Disordered" evidence="1">
    <location>
        <begin position="73"/>
        <end position="102"/>
    </location>
</feature>
<name>A0A5C6NZF0_9TELE</name>
<sequence length="126" mass="13408">MLRVRGASLRPRQNPPLLQSSVIQVWRPVFSTPMLSSGKFKLPVGLQKILRPVTGSPKHLAFPDACVADVGASGNDPSHLKGGVGTGADGSRELPAESGNTRRCFPHREINCLPSAAASRTWQVAS</sequence>
<evidence type="ECO:0000313" key="2">
    <source>
        <dbReference type="EMBL" id="TWW72188.1"/>
    </source>
</evidence>
<organism evidence="2 3">
    <name type="scientific">Takifugu flavidus</name>
    <name type="common">sansaifugu</name>
    <dbReference type="NCBI Taxonomy" id="433684"/>
    <lineage>
        <taxon>Eukaryota</taxon>
        <taxon>Metazoa</taxon>
        <taxon>Chordata</taxon>
        <taxon>Craniata</taxon>
        <taxon>Vertebrata</taxon>
        <taxon>Euteleostomi</taxon>
        <taxon>Actinopterygii</taxon>
        <taxon>Neopterygii</taxon>
        <taxon>Teleostei</taxon>
        <taxon>Neoteleostei</taxon>
        <taxon>Acanthomorphata</taxon>
        <taxon>Eupercaria</taxon>
        <taxon>Tetraodontiformes</taxon>
        <taxon>Tetradontoidea</taxon>
        <taxon>Tetraodontidae</taxon>
        <taxon>Takifugu</taxon>
    </lineage>
</organism>
<evidence type="ECO:0000256" key="1">
    <source>
        <dbReference type="SAM" id="MobiDB-lite"/>
    </source>
</evidence>
<evidence type="ECO:0000313" key="3">
    <source>
        <dbReference type="Proteomes" id="UP000324091"/>
    </source>
</evidence>
<gene>
    <name evidence="2" type="ORF">D4764_16G0006850</name>
</gene>
<comment type="caution">
    <text evidence="2">The sequence shown here is derived from an EMBL/GenBank/DDBJ whole genome shotgun (WGS) entry which is preliminary data.</text>
</comment>
<protein>
    <submittedName>
        <fullName evidence="2">Uncharacterized protein</fullName>
    </submittedName>
</protein>
<dbReference type="Proteomes" id="UP000324091">
    <property type="component" value="Chromosome 16"/>
</dbReference>
<dbReference type="AlphaFoldDB" id="A0A5C6NZF0"/>
<proteinExistence type="predicted"/>
<dbReference type="EMBL" id="RHFK02000008">
    <property type="protein sequence ID" value="TWW72188.1"/>
    <property type="molecule type" value="Genomic_DNA"/>
</dbReference>
<reference evidence="2 3" key="1">
    <citation type="submission" date="2019-04" db="EMBL/GenBank/DDBJ databases">
        <title>Chromosome genome assembly for Takifugu flavidus.</title>
        <authorList>
            <person name="Xiao S."/>
        </authorList>
    </citation>
    <scope>NUCLEOTIDE SEQUENCE [LARGE SCALE GENOMIC DNA]</scope>
    <source>
        <strain evidence="2">HTHZ2018</strain>
        <tissue evidence="2">Muscle</tissue>
    </source>
</reference>
<keyword evidence="3" id="KW-1185">Reference proteome</keyword>
<accession>A0A5C6NZF0</accession>